<name>A0A5C3QKM0_9AGAR</name>
<reference evidence="3 4" key="1">
    <citation type="journal article" date="2019" name="Nat. Ecol. Evol.">
        <title>Megaphylogeny resolves global patterns of mushroom evolution.</title>
        <authorList>
            <person name="Varga T."/>
            <person name="Krizsan K."/>
            <person name="Foldi C."/>
            <person name="Dima B."/>
            <person name="Sanchez-Garcia M."/>
            <person name="Sanchez-Ramirez S."/>
            <person name="Szollosi G.J."/>
            <person name="Szarkandi J.G."/>
            <person name="Papp V."/>
            <person name="Albert L."/>
            <person name="Andreopoulos W."/>
            <person name="Angelini C."/>
            <person name="Antonin V."/>
            <person name="Barry K.W."/>
            <person name="Bougher N.L."/>
            <person name="Buchanan P."/>
            <person name="Buyck B."/>
            <person name="Bense V."/>
            <person name="Catcheside P."/>
            <person name="Chovatia M."/>
            <person name="Cooper J."/>
            <person name="Damon W."/>
            <person name="Desjardin D."/>
            <person name="Finy P."/>
            <person name="Geml J."/>
            <person name="Haridas S."/>
            <person name="Hughes K."/>
            <person name="Justo A."/>
            <person name="Karasinski D."/>
            <person name="Kautmanova I."/>
            <person name="Kiss B."/>
            <person name="Kocsube S."/>
            <person name="Kotiranta H."/>
            <person name="LaButti K.M."/>
            <person name="Lechner B.E."/>
            <person name="Liimatainen K."/>
            <person name="Lipzen A."/>
            <person name="Lukacs Z."/>
            <person name="Mihaltcheva S."/>
            <person name="Morgado L.N."/>
            <person name="Niskanen T."/>
            <person name="Noordeloos M.E."/>
            <person name="Ohm R.A."/>
            <person name="Ortiz-Santana B."/>
            <person name="Ovrebo C."/>
            <person name="Racz N."/>
            <person name="Riley R."/>
            <person name="Savchenko A."/>
            <person name="Shiryaev A."/>
            <person name="Soop K."/>
            <person name="Spirin V."/>
            <person name="Szebenyi C."/>
            <person name="Tomsovsky M."/>
            <person name="Tulloss R.E."/>
            <person name="Uehling J."/>
            <person name="Grigoriev I.V."/>
            <person name="Vagvolgyi C."/>
            <person name="Papp T."/>
            <person name="Martin F.M."/>
            <person name="Miettinen O."/>
            <person name="Hibbett D.S."/>
            <person name="Nagy L.G."/>
        </authorList>
    </citation>
    <scope>NUCLEOTIDE SEQUENCE [LARGE SCALE GENOMIC DNA]</scope>
    <source>
        <strain evidence="3 4">CBS 309.79</strain>
    </source>
</reference>
<dbReference type="Pfam" id="PF20152">
    <property type="entry name" value="DUF6534"/>
    <property type="match status" value="1"/>
</dbReference>
<evidence type="ECO:0000313" key="3">
    <source>
        <dbReference type="EMBL" id="TFL00769.1"/>
    </source>
</evidence>
<accession>A0A5C3QKM0</accession>
<evidence type="ECO:0000313" key="4">
    <source>
        <dbReference type="Proteomes" id="UP000305067"/>
    </source>
</evidence>
<feature type="transmembrane region" description="Helical" evidence="1">
    <location>
        <begin position="6"/>
        <end position="27"/>
    </location>
</feature>
<keyword evidence="1" id="KW-0472">Membrane</keyword>
<keyword evidence="1" id="KW-1133">Transmembrane helix</keyword>
<dbReference type="AlphaFoldDB" id="A0A5C3QKM0"/>
<feature type="transmembrane region" description="Helical" evidence="1">
    <location>
        <begin position="180"/>
        <end position="202"/>
    </location>
</feature>
<feature type="transmembrane region" description="Helical" evidence="1">
    <location>
        <begin position="138"/>
        <end position="159"/>
    </location>
</feature>
<dbReference type="EMBL" id="ML178827">
    <property type="protein sequence ID" value="TFL00769.1"/>
    <property type="molecule type" value="Genomic_DNA"/>
</dbReference>
<dbReference type="OrthoDB" id="3262409at2759"/>
<dbReference type="STRING" id="1884261.A0A5C3QKM0"/>
<organism evidence="3 4">
    <name type="scientific">Pterulicium gracile</name>
    <dbReference type="NCBI Taxonomy" id="1884261"/>
    <lineage>
        <taxon>Eukaryota</taxon>
        <taxon>Fungi</taxon>
        <taxon>Dikarya</taxon>
        <taxon>Basidiomycota</taxon>
        <taxon>Agaricomycotina</taxon>
        <taxon>Agaricomycetes</taxon>
        <taxon>Agaricomycetidae</taxon>
        <taxon>Agaricales</taxon>
        <taxon>Pleurotineae</taxon>
        <taxon>Pterulaceae</taxon>
        <taxon>Pterulicium</taxon>
    </lineage>
</organism>
<protein>
    <recommendedName>
        <fullName evidence="2">DUF6534 domain-containing protein</fullName>
    </recommendedName>
</protein>
<feature type="transmembrane region" description="Helical" evidence="1">
    <location>
        <begin position="39"/>
        <end position="60"/>
    </location>
</feature>
<gene>
    <name evidence="3" type="ORF">BDV98DRAFT_508262</name>
</gene>
<feature type="transmembrane region" description="Helical" evidence="1">
    <location>
        <begin position="80"/>
        <end position="98"/>
    </location>
</feature>
<sequence length="313" mass="35214">MDAFQVLGHIFSFALFGVLFVQLYMYAIAFTHDPRWLRVLVYTIFLIEVAFQCIEAYMAWWSLGSGWGKPPVLRGFPSPTIAFTTLTGVVTSLVHGFYSWRIAVLMRGYVVVMMIGLVSLAKNISCSAFRSLHSRHKVWLAFAAAADMVITVAMTMLLLAARRRTHYVFTNTRLQNLIKYTVETGLITTCAVLVSLTLFLTLPESKYYYTVYYSLGKLYANTLMATLNARITFVTSGQVANSDTALVIRGQTNENDQLWTDLHKPSAPAPHKSGREDDLHVTVAKSTLVLRDDEDIEMSVSRRSSFSSHLYVC</sequence>
<keyword evidence="4" id="KW-1185">Reference proteome</keyword>
<dbReference type="PANTHER" id="PTHR40465">
    <property type="entry name" value="CHROMOSOME 1, WHOLE GENOME SHOTGUN SEQUENCE"/>
    <property type="match status" value="1"/>
</dbReference>
<dbReference type="InterPro" id="IPR045339">
    <property type="entry name" value="DUF6534"/>
</dbReference>
<dbReference type="Proteomes" id="UP000305067">
    <property type="component" value="Unassembled WGS sequence"/>
</dbReference>
<keyword evidence="1" id="KW-0812">Transmembrane</keyword>
<evidence type="ECO:0000256" key="1">
    <source>
        <dbReference type="SAM" id="Phobius"/>
    </source>
</evidence>
<dbReference type="PANTHER" id="PTHR40465:SF1">
    <property type="entry name" value="DUF6534 DOMAIN-CONTAINING PROTEIN"/>
    <property type="match status" value="1"/>
</dbReference>
<proteinExistence type="predicted"/>
<evidence type="ECO:0000259" key="2">
    <source>
        <dbReference type="Pfam" id="PF20152"/>
    </source>
</evidence>
<feature type="transmembrane region" description="Helical" evidence="1">
    <location>
        <begin position="110"/>
        <end position="132"/>
    </location>
</feature>
<feature type="domain" description="DUF6534" evidence="2">
    <location>
        <begin position="143"/>
        <end position="230"/>
    </location>
</feature>